<name>A0AAV4EI74_9GAST</name>
<evidence type="ECO:0000313" key="3">
    <source>
        <dbReference type="Proteomes" id="UP000762676"/>
    </source>
</evidence>
<keyword evidence="1" id="KW-0472">Membrane</keyword>
<reference evidence="2 3" key="1">
    <citation type="journal article" date="2021" name="Elife">
        <title>Chloroplast acquisition without the gene transfer in kleptoplastic sea slugs, Plakobranchus ocellatus.</title>
        <authorList>
            <person name="Maeda T."/>
            <person name="Takahashi S."/>
            <person name="Yoshida T."/>
            <person name="Shimamura S."/>
            <person name="Takaki Y."/>
            <person name="Nagai Y."/>
            <person name="Toyoda A."/>
            <person name="Suzuki Y."/>
            <person name="Arimoto A."/>
            <person name="Ishii H."/>
            <person name="Satoh N."/>
            <person name="Nishiyama T."/>
            <person name="Hasebe M."/>
            <person name="Maruyama T."/>
            <person name="Minagawa J."/>
            <person name="Obokata J."/>
            <person name="Shigenobu S."/>
        </authorList>
    </citation>
    <scope>NUCLEOTIDE SEQUENCE [LARGE SCALE GENOMIC DNA]</scope>
</reference>
<sequence length="282" mass="30825">MTSPCTVLILANDEHQLGELLSLLRGVMNKVPGAQVLVAVTCRSQGPGQEPVQVSKTAEKTVTSVFANQPGKTRKHLPDEQTLVSRLTERVQKALSTNLGVNENVFTIDIPTQEGLSQLRHEVLMSLTRKQEGTLPAPQLPPPLSEHVVYRVVSEMAQSGTVLLPRKHFADTLRNRLMSQYAKDWKETYLDDVLNFLCCTGHIAEFPLTKDIDNITSEPTLSNEETSARSRKASIPKKDTRVVTKAADRTALVVVVAVVVVVVVVVVIVVVVVVVVVVAAKK</sequence>
<evidence type="ECO:0000313" key="2">
    <source>
        <dbReference type="EMBL" id="GFR60436.1"/>
    </source>
</evidence>
<dbReference type="AlphaFoldDB" id="A0AAV4EI74"/>
<keyword evidence="1" id="KW-1133">Transmembrane helix</keyword>
<gene>
    <name evidence="2" type="ORF">ElyMa_005407900</name>
</gene>
<organism evidence="2 3">
    <name type="scientific">Elysia marginata</name>
    <dbReference type="NCBI Taxonomy" id="1093978"/>
    <lineage>
        <taxon>Eukaryota</taxon>
        <taxon>Metazoa</taxon>
        <taxon>Spiralia</taxon>
        <taxon>Lophotrochozoa</taxon>
        <taxon>Mollusca</taxon>
        <taxon>Gastropoda</taxon>
        <taxon>Heterobranchia</taxon>
        <taxon>Euthyneura</taxon>
        <taxon>Panpulmonata</taxon>
        <taxon>Sacoglossa</taxon>
        <taxon>Placobranchoidea</taxon>
        <taxon>Plakobranchidae</taxon>
        <taxon>Elysia</taxon>
    </lineage>
</organism>
<protein>
    <submittedName>
        <fullName evidence="2">Uncharacterized protein</fullName>
    </submittedName>
</protein>
<comment type="caution">
    <text evidence="2">The sequence shown here is derived from an EMBL/GenBank/DDBJ whole genome shotgun (WGS) entry which is preliminary data.</text>
</comment>
<evidence type="ECO:0000256" key="1">
    <source>
        <dbReference type="SAM" id="Phobius"/>
    </source>
</evidence>
<keyword evidence="1" id="KW-0812">Transmembrane</keyword>
<dbReference type="EMBL" id="BMAT01010770">
    <property type="protein sequence ID" value="GFR60436.1"/>
    <property type="molecule type" value="Genomic_DNA"/>
</dbReference>
<dbReference type="Proteomes" id="UP000762676">
    <property type="component" value="Unassembled WGS sequence"/>
</dbReference>
<feature type="transmembrane region" description="Helical" evidence="1">
    <location>
        <begin position="251"/>
        <end position="280"/>
    </location>
</feature>
<keyword evidence="3" id="KW-1185">Reference proteome</keyword>
<accession>A0AAV4EI74</accession>
<proteinExistence type="predicted"/>